<reference evidence="1 2" key="1">
    <citation type="submission" date="2019-02" db="EMBL/GenBank/DDBJ databases">
        <title>Deep-cultivation of Planctomycetes and their phenomic and genomic characterization uncovers novel biology.</title>
        <authorList>
            <person name="Wiegand S."/>
            <person name="Jogler M."/>
            <person name="Boedeker C."/>
            <person name="Pinto D."/>
            <person name="Vollmers J."/>
            <person name="Rivas-Marin E."/>
            <person name="Kohn T."/>
            <person name="Peeters S.H."/>
            <person name="Heuer A."/>
            <person name="Rast P."/>
            <person name="Oberbeckmann S."/>
            <person name="Bunk B."/>
            <person name="Jeske O."/>
            <person name="Meyerdierks A."/>
            <person name="Storesund J.E."/>
            <person name="Kallscheuer N."/>
            <person name="Luecker S."/>
            <person name="Lage O.M."/>
            <person name="Pohl T."/>
            <person name="Merkel B.J."/>
            <person name="Hornburger P."/>
            <person name="Mueller R.-W."/>
            <person name="Bruemmer F."/>
            <person name="Labrenz M."/>
            <person name="Spormann A.M."/>
            <person name="Op den Camp H."/>
            <person name="Overmann J."/>
            <person name="Amann R."/>
            <person name="Jetten M.S.M."/>
            <person name="Mascher T."/>
            <person name="Medema M.H."/>
            <person name="Devos D.P."/>
            <person name="Kaster A.-K."/>
            <person name="Ovreas L."/>
            <person name="Rohde M."/>
            <person name="Galperin M.Y."/>
            <person name="Jogler C."/>
        </authorList>
    </citation>
    <scope>NUCLEOTIDE SEQUENCE [LARGE SCALE GENOMIC DNA]</scope>
    <source>
        <strain evidence="1 2">SV_7m_r</strain>
    </source>
</reference>
<evidence type="ECO:0000313" key="2">
    <source>
        <dbReference type="Proteomes" id="UP000315003"/>
    </source>
</evidence>
<evidence type="ECO:0000313" key="1">
    <source>
        <dbReference type="EMBL" id="QDT62705.1"/>
    </source>
</evidence>
<evidence type="ECO:0008006" key="3">
    <source>
        <dbReference type="Google" id="ProtNLM"/>
    </source>
</evidence>
<accession>A0A517T2U9</accession>
<name>A0A517T2U9_9BACT</name>
<keyword evidence="2" id="KW-1185">Reference proteome</keyword>
<sequence length="144" mass="15635">MNWYNQAKSISGNVVADKTGYTFNGGNSAIQYNFGDLDEDNNTTTVGAGAAFEFIYNASNNGGSIAFAKYEGWAGEDTILKLEQWRNTGVFGITIRGYSDHRFPSASSLFDADTHVIFNNRPDGEMEIYLNGVSAGSLHAVRGL</sequence>
<organism evidence="1 2">
    <name type="scientific">Stieleria bergensis</name>
    <dbReference type="NCBI Taxonomy" id="2528025"/>
    <lineage>
        <taxon>Bacteria</taxon>
        <taxon>Pseudomonadati</taxon>
        <taxon>Planctomycetota</taxon>
        <taxon>Planctomycetia</taxon>
        <taxon>Pirellulales</taxon>
        <taxon>Pirellulaceae</taxon>
        <taxon>Stieleria</taxon>
    </lineage>
</organism>
<gene>
    <name evidence="1" type="ORF">SV7mr_52560</name>
</gene>
<protein>
    <recommendedName>
        <fullName evidence="3">LamG domain-containing protein</fullName>
    </recommendedName>
</protein>
<dbReference type="EMBL" id="CP036272">
    <property type="protein sequence ID" value="QDT62705.1"/>
    <property type="molecule type" value="Genomic_DNA"/>
</dbReference>
<dbReference type="Proteomes" id="UP000315003">
    <property type="component" value="Chromosome"/>
</dbReference>
<proteinExistence type="predicted"/>
<dbReference type="AlphaFoldDB" id="A0A517T2U9"/>